<keyword evidence="4" id="KW-0808">Transferase</keyword>
<dbReference type="HOGENOM" id="CLU_000650_2_1_7"/>
<dbReference type="SUPFAM" id="SSF50341">
    <property type="entry name" value="CheW-like"/>
    <property type="match status" value="1"/>
</dbReference>
<name>L7UNB0_MYXSD</name>
<dbReference type="Pfam" id="PF01584">
    <property type="entry name" value="CheW"/>
    <property type="match status" value="1"/>
</dbReference>
<dbReference type="RefSeq" id="WP_015352183.1">
    <property type="nucleotide sequence ID" value="NC_020126.1"/>
</dbReference>
<dbReference type="KEGG" id="msd:MYSTI_06656"/>
<dbReference type="PATRIC" id="fig|1278073.3.peg.6754"/>
<dbReference type="SMART" id="SM00260">
    <property type="entry name" value="CheW"/>
    <property type="match status" value="1"/>
</dbReference>
<dbReference type="GO" id="GO:0006935">
    <property type="term" value="P:chemotaxis"/>
    <property type="evidence" value="ECO:0007669"/>
    <property type="project" value="InterPro"/>
</dbReference>
<feature type="modified residue" description="4-aspartylphosphate" evidence="7">
    <location>
        <position position="642"/>
    </location>
</feature>
<dbReference type="STRING" id="1278073.MYSTI_06656"/>
<feature type="modified residue" description="Phosphohistidine" evidence="6">
    <location>
        <position position="54"/>
    </location>
</feature>
<dbReference type="EC" id="2.7.13.3" evidence="2"/>
<dbReference type="InterPro" id="IPR011006">
    <property type="entry name" value="CheY-like_superfamily"/>
</dbReference>
<evidence type="ECO:0000259" key="10">
    <source>
        <dbReference type="PROSITE" id="PS50109"/>
    </source>
</evidence>
<dbReference type="Gene3D" id="1.20.120.160">
    <property type="entry name" value="HPT domain"/>
    <property type="match status" value="1"/>
</dbReference>
<protein>
    <recommendedName>
        <fullName evidence="2">histidine kinase</fullName>
        <ecNumber evidence="2">2.7.13.3</ecNumber>
    </recommendedName>
</protein>
<dbReference type="PANTHER" id="PTHR43395:SF1">
    <property type="entry name" value="CHEMOTAXIS PROTEIN CHEA"/>
    <property type="match status" value="1"/>
</dbReference>
<dbReference type="PROSITE" id="PS50110">
    <property type="entry name" value="RESPONSE_REGULATORY"/>
    <property type="match status" value="1"/>
</dbReference>
<evidence type="ECO:0000256" key="3">
    <source>
        <dbReference type="ARBA" id="ARBA00022553"/>
    </source>
</evidence>
<evidence type="ECO:0000256" key="5">
    <source>
        <dbReference type="ARBA" id="ARBA00022777"/>
    </source>
</evidence>
<dbReference type="InterPro" id="IPR008207">
    <property type="entry name" value="Sig_transdc_His_kin_Hpt_dom"/>
</dbReference>
<dbReference type="FunFam" id="3.30.565.10:FF:000016">
    <property type="entry name" value="Chemotaxis protein CheA, putative"/>
    <property type="match status" value="1"/>
</dbReference>
<dbReference type="PRINTS" id="PR00344">
    <property type="entry name" value="BCTRLSENSOR"/>
</dbReference>
<dbReference type="Proteomes" id="UP000011131">
    <property type="component" value="Chromosome"/>
</dbReference>
<evidence type="ECO:0000259" key="11">
    <source>
        <dbReference type="PROSITE" id="PS50110"/>
    </source>
</evidence>
<dbReference type="AlphaFoldDB" id="L7UNB0"/>
<dbReference type="InterPro" id="IPR036890">
    <property type="entry name" value="HATPase_C_sf"/>
</dbReference>
<dbReference type="InterPro" id="IPR002545">
    <property type="entry name" value="CheW-lke_dom"/>
</dbReference>
<evidence type="ECO:0000256" key="8">
    <source>
        <dbReference type="SAM" id="Coils"/>
    </source>
</evidence>
<dbReference type="Gene3D" id="3.40.50.2300">
    <property type="match status" value="1"/>
</dbReference>
<evidence type="ECO:0000256" key="6">
    <source>
        <dbReference type="PROSITE-ProRule" id="PRU00110"/>
    </source>
</evidence>
<feature type="domain" description="Histidine kinase" evidence="10">
    <location>
        <begin position="205"/>
        <end position="449"/>
    </location>
</feature>
<dbReference type="GO" id="GO:0000155">
    <property type="term" value="F:phosphorelay sensor kinase activity"/>
    <property type="evidence" value="ECO:0007669"/>
    <property type="project" value="UniProtKB-ARBA"/>
</dbReference>
<dbReference type="InterPro" id="IPR004358">
    <property type="entry name" value="Sig_transdc_His_kin-like_C"/>
</dbReference>
<dbReference type="InterPro" id="IPR003594">
    <property type="entry name" value="HATPase_dom"/>
</dbReference>
<dbReference type="eggNOG" id="COG2198">
    <property type="taxonomic scope" value="Bacteria"/>
</dbReference>
<feature type="compositionally biased region" description="Low complexity" evidence="9">
    <location>
        <begin position="137"/>
        <end position="151"/>
    </location>
</feature>
<gene>
    <name evidence="14" type="ordered locus">MYSTI_06656</name>
</gene>
<dbReference type="PROSITE" id="PS50109">
    <property type="entry name" value="HIS_KIN"/>
    <property type="match status" value="1"/>
</dbReference>
<dbReference type="SUPFAM" id="SSF55874">
    <property type="entry name" value="ATPase domain of HSP90 chaperone/DNA topoisomerase II/histidine kinase"/>
    <property type="match status" value="1"/>
</dbReference>
<evidence type="ECO:0000256" key="7">
    <source>
        <dbReference type="PROSITE-ProRule" id="PRU00169"/>
    </source>
</evidence>
<dbReference type="PROSITE" id="PS50851">
    <property type="entry name" value="CHEW"/>
    <property type="match status" value="1"/>
</dbReference>
<dbReference type="SMART" id="SM00448">
    <property type="entry name" value="REC"/>
    <property type="match status" value="1"/>
</dbReference>
<dbReference type="PROSITE" id="PS50894">
    <property type="entry name" value="HPT"/>
    <property type="match status" value="1"/>
</dbReference>
<accession>L7UNB0</accession>
<dbReference type="Gene3D" id="3.30.565.10">
    <property type="entry name" value="Histidine kinase-like ATPase, C-terminal domain"/>
    <property type="match status" value="1"/>
</dbReference>
<feature type="coiled-coil region" evidence="8">
    <location>
        <begin position="186"/>
        <end position="213"/>
    </location>
</feature>
<dbReference type="SMART" id="SM00387">
    <property type="entry name" value="HATPase_c"/>
    <property type="match status" value="1"/>
</dbReference>
<reference evidence="14 15" key="1">
    <citation type="journal article" date="2013" name="Genome Announc.">
        <title>Complete genome sequence of Myxococcus stipitatus strain DSM 14675, a fruiting myxobacterium.</title>
        <authorList>
            <person name="Huntley S."/>
            <person name="Kneip S."/>
            <person name="Treuner-Lange A."/>
            <person name="Sogaard-Andersen L."/>
        </authorList>
    </citation>
    <scope>NUCLEOTIDE SEQUENCE [LARGE SCALE GENOMIC DNA]</scope>
    <source>
        <strain evidence="15">DSM 14675 / JCM 12634 / Mx s8</strain>
    </source>
</reference>
<dbReference type="Gene3D" id="2.30.30.40">
    <property type="entry name" value="SH3 Domains"/>
    <property type="match status" value="1"/>
</dbReference>
<feature type="region of interest" description="Disordered" evidence="9">
    <location>
        <begin position="137"/>
        <end position="175"/>
    </location>
</feature>
<feature type="domain" description="HPt" evidence="13">
    <location>
        <begin position="3"/>
        <end position="111"/>
    </location>
</feature>
<evidence type="ECO:0000313" key="15">
    <source>
        <dbReference type="Proteomes" id="UP000011131"/>
    </source>
</evidence>
<keyword evidence="8" id="KW-0175">Coiled coil</keyword>
<dbReference type="CDD" id="cd17546">
    <property type="entry name" value="REC_hyHK_CKI1_RcsC-like"/>
    <property type="match status" value="1"/>
</dbReference>
<evidence type="ECO:0000259" key="13">
    <source>
        <dbReference type="PROSITE" id="PS50894"/>
    </source>
</evidence>
<dbReference type="eggNOG" id="COG0643">
    <property type="taxonomic scope" value="Bacteria"/>
</dbReference>
<dbReference type="Pfam" id="PF02518">
    <property type="entry name" value="HATPase_c"/>
    <property type="match status" value="1"/>
</dbReference>
<evidence type="ECO:0000256" key="9">
    <source>
        <dbReference type="SAM" id="MobiDB-lite"/>
    </source>
</evidence>
<dbReference type="Pfam" id="PF00072">
    <property type="entry name" value="Response_reg"/>
    <property type="match status" value="1"/>
</dbReference>
<dbReference type="PANTHER" id="PTHR43395">
    <property type="entry name" value="SENSOR HISTIDINE KINASE CHEA"/>
    <property type="match status" value="1"/>
</dbReference>
<dbReference type="InterPro" id="IPR005467">
    <property type="entry name" value="His_kinase_dom"/>
</dbReference>
<dbReference type="Pfam" id="PF01627">
    <property type="entry name" value="Hpt"/>
    <property type="match status" value="1"/>
</dbReference>
<dbReference type="InterPro" id="IPR051315">
    <property type="entry name" value="Bact_Chemotaxis_CheA"/>
</dbReference>
<dbReference type="OrthoDB" id="9803176at2"/>
<dbReference type="CDD" id="cd00088">
    <property type="entry name" value="HPT"/>
    <property type="match status" value="1"/>
</dbReference>
<dbReference type="InterPro" id="IPR036061">
    <property type="entry name" value="CheW-like_dom_sf"/>
</dbReference>
<keyword evidence="3 7" id="KW-0597">Phosphoprotein</keyword>
<dbReference type="SUPFAM" id="SSF52172">
    <property type="entry name" value="CheY-like"/>
    <property type="match status" value="1"/>
</dbReference>
<dbReference type="InterPro" id="IPR001789">
    <property type="entry name" value="Sig_transdc_resp-reg_receiver"/>
</dbReference>
<keyword evidence="5 14" id="KW-0418">Kinase</keyword>
<keyword evidence="15" id="KW-1185">Reference proteome</keyword>
<evidence type="ECO:0000256" key="2">
    <source>
        <dbReference type="ARBA" id="ARBA00012438"/>
    </source>
</evidence>
<sequence length="717" mass="76897">MPVDPMLQGLVTGFAVEAQEVIQKVTMDLLELEREGLDAAALGKLYVRLGRHLHTLKGSASSLGLQDLGDIAHKLEDALAPLKASARKMPRSVVDVLLHGLDLFMLRAQAHADGRGDALPDPAAALAQLVAEGPAPEQVSASVPADAAVSPLGAQEEASPDGALAMNPDALPESADTGWRVGARQVTALMREVERLREVRLRVEERGRELERVVTVLARQGLLAETAEARTLLSGTARLLRTDGEETSDIVDALEEGLKAITTRPVRTILDPLQRMVRDLSRQLGKEARLSVVGSELSLDRRLLEKLQGALVHLLRNAVDHGLEMPSAREKAGKHHEGALTLRVEQQGNLLFLECADDGAGIDVTRVRKVAESRGLLSSDEGDRLNDNQLRDLIFRPGFSTRSDVTDTSGRGVGLDAVRASVEALQGRIEVNSAQGQGTRFVMTLPVDLGSSPVLVVRALEQLVGLPMLAVEATQLARADSLRIGKRKAHLEYQGQLLQVVDLGARLGLRASAPPAEGQPLLIVQSGGKRVALGVDAVVGDRDLVIRPLPSEVRDVPAWQGAATLSRGELLLICRPDWLVTETGQTTVTAQRRALVVDDSLTARALHRAMLEAGGFSVHLAASGARALDRLQTDTYDVVICDLDMEEMDGTQLIARLREKRETASLPVILVSAHDSAAARERGMAAGADGYLSKRECAAGRLLAEVLDVMSRRGGRA</sequence>
<dbReference type="EMBL" id="CP004025">
    <property type="protein sequence ID" value="AGC47929.1"/>
    <property type="molecule type" value="Genomic_DNA"/>
</dbReference>
<evidence type="ECO:0000256" key="1">
    <source>
        <dbReference type="ARBA" id="ARBA00000085"/>
    </source>
</evidence>
<evidence type="ECO:0000313" key="14">
    <source>
        <dbReference type="EMBL" id="AGC47929.1"/>
    </source>
</evidence>
<dbReference type="SMART" id="SM00073">
    <property type="entry name" value="HPT"/>
    <property type="match status" value="1"/>
</dbReference>
<comment type="catalytic activity">
    <reaction evidence="1">
        <text>ATP + protein L-histidine = ADP + protein N-phospho-L-histidine.</text>
        <dbReference type="EC" id="2.7.13.3"/>
    </reaction>
</comment>
<feature type="domain" description="CheW-like" evidence="12">
    <location>
        <begin position="451"/>
        <end position="585"/>
    </location>
</feature>
<evidence type="ECO:0000259" key="12">
    <source>
        <dbReference type="PROSITE" id="PS50851"/>
    </source>
</evidence>
<dbReference type="eggNOG" id="COG0784">
    <property type="taxonomic scope" value="Bacteria"/>
</dbReference>
<dbReference type="SUPFAM" id="SSF47226">
    <property type="entry name" value="Histidine-containing phosphotransfer domain, HPT domain"/>
    <property type="match status" value="1"/>
</dbReference>
<organism evidence="14 15">
    <name type="scientific">Myxococcus stipitatus (strain DSM 14675 / JCM 12634 / Mx s8)</name>
    <dbReference type="NCBI Taxonomy" id="1278073"/>
    <lineage>
        <taxon>Bacteria</taxon>
        <taxon>Pseudomonadati</taxon>
        <taxon>Myxococcota</taxon>
        <taxon>Myxococcia</taxon>
        <taxon>Myxococcales</taxon>
        <taxon>Cystobacterineae</taxon>
        <taxon>Myxococcaceae</taxon>
        <taxon>Myxococcus</taxon>
    </lineage>
</organism>
<dbReference type="InterPro" id="IPR036641">
    <property type="entry name" value="HPT_dom_sf"/>
</dbReference>
<evidence type="ECO:0000256" key="4">
    <source>
        <dbReference type="ARBA" id="ARBA00022679"/>
    </source>
</evidence>
<feature type="domain" description="Response regulatory" evidence="11">
    <location>
        <begin position="593"/>
        <end position="709"/>
    </location>
</feature>
<proteinExistence type="predicted"/>